<gene>
    <name evidence="3" type="ORF">PFICI_02435</name>
</gene>
<dbReference type="OrthoDB" id="408631at2759"/>
<reference evidence="4" key="1">
    <citation type="journal article" date="2015" name="BMC Genomics">
        <title>Genomic and transcriptomic analysis of the endophytic fungus Pestalotiopsis fici reveals its lifestyle and high potential for synthesis of natural products.</title>
        <authorList>
            <person name="Wang X."/>
            <person name="Zhang X."/>
            <person name="Liu L."/>
            <person name="Xiang M."/>
            <person name="Wang W."/>
            <person name="Sun X."/>
            <person name="Che Y."/>
            <person name="Guo L."/>
            <person name="Liu G."/>
            <person name="Guo L."/>
            <person name="Wang C."/>
            <person name="Yin W.B."/>
            <person name="Stadler M."/>
            <person name="Zhang X."/>
            <person name="Liu X."/>
        </authorList>
    </citation>
    <scope>NUCLEOTIDE SEQUENCE [LARGE SCALE GENOMIC DNA]</scope>
    <source>
        <strain evidence="4">W106-1 / CGMCC3.15140</strain>
    </source>
</reference>
<dbReference type="GeneID" id="19267448"/>
<organism evidence="3 4">
    <name type="scientific">Pestalotiopsis fici (strain W106-1 / CGMCC3.15140)</name>
    <dbReference type="NCBI Taxonomy" id="1229662"/>
    <lineage>
        <taxon>Eukaryota</taxon>
        <taxon>Fungi</taxon>
        <taxon>Dikarya</taxon>
        <taxon>Ascomycota</taxon>
        <taxon>Pezizomycotina</taxon>
        <taxon>Sordariomycetes</taxon>
        <taxon>Xylariomycetidae</taxon>
        <taxon>Amphisphaeriales</taxon>
        <taxon>Sporocadaceae</taxon>
        <taxon>Pestalotiopsis</taxon>
    </lineage>
</organism>
<dbReference type="OMA" id="NIGHQSF"/>
<dbReference type="eggNOG" id="KOG1516">
    <property type="taxonomic scope" value="Eukaryota"/>
</dbReference>
<feature type="chain" id="PRO_5004836072" description="Carboxylesterase type B domain-containing protein" evidence="1">
    <location>
        <begin position="19"/>
        <end position="161"/>
    </location>
</feature>
<dbReference type="Proteomes" id="UP000030651">
    <property type="component" value="Unassembled WGS sequence"/>
</dbReference>
<keyword evidence="1" id="KW-0732">Signal</keyword>
<name>W3XED2_PESFW</name>
<dbReference type="InParanoid" id="W3XED2"/>
<dbReference type="PANTHER" id="PTHR11559">
    <property type="entry name" value="CARBOXYLESTERASE"/>
    <property type="match status" value="1"/>
</dbReference>
<dbReference type="InterPro" id="IPR002018">
    <property type="entry name" value="CarbesteraseB"/>
</dbReference>
<dbReference type="InterPro" id="IPR029058">
    <property type="entry name" value="AB_hydrolase_fold"/>
</dbReference>
<dbReference type="KEGG" id="pfy:PFICI_02435"/>
<dbReference type="HOGENOM" id="CLU_1644297_0_0_1"/>
<dbReference type="AlphaFoldDB" id="W3XED2"/>
<feature type="domain" description="Carboxylesterase type B" evidence="2">
    <location>
        <begin position="44"/>
        <end position="160"/>
    </location>
</feature>
<dbReference type="InterPro" id="IPR050309">
    <property type="entry name" value="Type-B_Carboxylest/Lipase"/>
</dbReference>
<keyword evidence="4" id="KW-1185">Reference proteome</keyword>
<dbReference type="Gene3D" id="3.40.50.1820">
    <property type="entry name" value="alpha/beta hydrolase"/>
    <property type="match status" value="1"/>
</dbReference>
<accession>W3XED2</accession>
<evidence type="ECO:0000259" key="2">
    <source>
        <dbReference type="Pfam" id="PF00135"/>
    </source>
</evidence>
<dbReference type="RefSeq" id="XP_007829207.1">
    <property type="nucleotide sequence ID" value="XM_007831016.1"/>
</dbReference>
<dbReference type="EMBL" id="KI912110">
    <property type="protein sequence ID" value="ETS84410.1"/>
    <property type="molecule type" value="Genomic_DNA"/>
</dbReference>
<protein>
    <recommendedName>
        <fullName evidence="2">Carboxylesterase type B domain-containing protein</fullName>
    </recommendedName>
</protein>
<proteinExistence type="predicted"/>
<evidence type="ECO:0000313" key="4">
    <source>
        <dbReference type="Proteomes" id="UP000030651"/>
    </source>
</evidence>
<dbReference type="SUPFAM" id="SSF53474">
    <property type="entry name" value="alpha/beta-Hydrolases"/>
    <property type="match status" value="1"/>
</dbReference>
<feature type="signal peptide" evidence="1">
    <location>
        <begin position="1"/>
        <end position="18"/>
    </location>
</feature>
<sequence>MHSLRALGIGLLAGSGSALCTSRSYDNGTTVGDNSTTPVAVTKNGTYYGVHSSQWHQDYFRGIPYAQPPVGDLRFRNPQPLNTSWEGQRNATEYGHMCYGYGATQFVLGEDVSEDCLTLNIQRASNVSASKGLLPVAVYIHGGLFKHGTGRDPRYDPTSLL</sequence>
<evidence type="ECO:0000256" key="1">
    <source>
        <dbReference type="SAM" id="SignalP"/>
    </source>
</evidence>
<evidence type="ECO:0000313" key="3">
    <source>
        <dbReference type="EMBL" id="ETS84410.1"/>
    </source>
</evidence>
<dbReference type="STRING" id="1229662.W3XED2"/>
<dbReference type="Pfam" id="PF00135">
    <property type="entry name" value="COesterase"/>
    <property type="match status" value="1"/>
</dbReference>